<dbReference type="AlphaFoldDB" id="A0A1I2XCZ4"/>
<dbReference type="EMBL" id="FOPC01000018">
    <property type="protein sequence ID" value="SFH11335.1"/>
    <property type="molecule type" value="Genomic_DNA"/>
</dbReference>
<evidence type="ECO:0000259" key="2">
    <source>
        <dbReference type="Pfam" id="PF24346"/>
    </source>
</evidence>
<dbReference type="Pfam" id="PF01345">
    <property type="entry name" value="DUF11"/>
    <property type="match status" value="1"/>
</dbReference>
<accession>A0A1I2XCZ4</accession>
<dbReference type="STRING" id="435880.SAMN04487988_1181"/>
<feature type="domain" description="DUF11" evidence="1">
    <location>
        <begin position="416"/>
        <end position="538"/>
    </location>
</feature>
<dbReference type="InterPro" id="IPR001434">
    <property type="entry name" value="OmcB-like_DUF11"/>
</dbReference>
<proteinExistence type="predicted"/>
<dbReference type="Proteomes" id="UP000199642">
    <property type="component" value="Unassembled WGS sequence"/>
</dbReference>
<dbReference type="PANTHER" id="PTHR34819:SF3">
    <property type="entry name" value="CELL SURFACE PROTEIN"/>
    <property type="match status" value="1"/>
</dbReference>
<gene>
    <name evidence="3" type="ORF">SAMN04487988_1181</name>
</gene>
<dbReference type="Pfam" id="PF13585">
    <property type="entry name" value="CHU_C"/>
    <property type="match status" value="1"/>
</dbReference>
<dbReference type="NCBIfam" id="TIGR04131">
    <property type="entry name" value="Bac_Flav_CTERM"/>
    <property type="match status" value="1"/>
</dbReference>
<evidence type="ECO:0000259" key="1">
    <source>
        <dbReference type="Pfam" id="PF01345"/>
    </source>
</evidence>
<feature type="non-terminal residue" evidence="3">
    <location>
        <position position="1"/>
    </location>
</feature>
<protein>
    <submittedName>
        <fullName evidence="3">Conserved repeat domain-containing protein/gliding motility-associated C-terminal domain-containing protein</fullName>
    </submittedName>
</protein>
<organism evidence="3 4">
    <name type="scientific">Algoriphagus hitonicola</name>
    <dbReference type="NCBI Taxonomy" id="435880"/>
    <lineage>
        <taxon>Bacteria</taxon>
        <taxon>Pseudomonadati</taxon>
        <taxon>Bacteroidota</taxon>
        <taxon>Cytophagia</taxon>
        <taxon>Cytophagales</taxon>
        <taxon>Cyclobacteriaceae</taxon>
        <taxon>Algoriphagus</taxon>
    </lineage>
</organism>
<feature type="domain" description="DUF7507" evidence="2">
    <location>
        <begin position="2"/>
        <end position="96"/>
    </location>
</feature>
<feature type="domain" description="DUF7507" evidence="2">
    <location>
        <begin position="110"/>
        <end position="206"/>
    </location>
</feature>
<keyword evidence="4" id="KW-1185">Reference proteome</keyword>
<dbReference type="Pfam" id="PF24346">
    <property type="entry name" value="DUF7507"/>
    <property type="match status" value="2"/>
</dbReference>
<dbReference type="InterPro" id="IPR051172">
    <property type="entry name" value="Chlamydia_OmcB"/>
</dbReference>
<dbReference type="RefSeq" id="WP_092794226.1">
    <property type="nucleotide sequence ID" value="NZ_FOPC01000018.1"/>
</dbReference>
<name>A0A1I2XCZ4_9BACT</name>
<evidence type="ECO:0000313" key="3">
    <source>
        <dbReference type="EMBL" id="SFH11335.1"/>
    </source>
</evidence>
<dbReference type="PANTHER" id="PTHR34819">
    <property type="entry name" value="LARGE CYSTEINE-RICH PERIPLASMIC PROTEIN OMCB"/>
    <property type="match status" value="1"/>
</dbReference>
<dbReference type="NCBIfam" id="TIGR01451">
    <property type="entry name" value="B_ant_repeat"/>
    <property type="match status" value="2"/>
</dbReference>
<sequence>ALTIAKSITLGGTYMEVGDVVEYSYVITNSGNVELAGPFTVVDDKIADIDPVDGPLAVGASVTVTATYTITAEDIEAGEVTNTAYATTEYGDDTVTSNEDSATAVLQLDEPSITITNDADRATFGNVGEVITYSYVVTNNGDVTLTNVIVIDPLTGTETNIGTLEPGESKTVTGTYTVTSEDFVRGFIENTATATGTAPDNSTVTASDDERVEAVVSEIVANDDRITGIKGADGGIAVVNVFKNDSLNGRPISPEEVILTLLEGNEYLVLNPDGSVDVKPGTPEGEYELVYQICEVGNPGNCSTATVIISVNPPTIDAVDDDFGTHKVSYRGQLGNILDNDLLNGEKMDANLVNYQIIDAAGLQGLIIYQNGDFEVIGGLNAPGTYILQYRVCEILNPTNCDTAFVIVIIEADEVDLSVTKTSFGVELFEGDEFEYEIVVSNLGDTDATDVSVVDDLPAGITYLGSLITQNPDNLTVNTSAFNSQVVWTIPSFPAGSSITIRLRVRANDVVGGVEQVISNLVTVTSTEADSNTDNNSDRDANVVKPFFIPNVITPNGDGINDIWRIKGINKFVKRRIVIFNRWGDHLYEKDNYQNDWSANGIVSGTYYYIVWTEDRSGRTHEYKGWIQVIREEKQ</sequence>
<dbReference type="InterPro" id="IPR047589">
    <property type="entry name" value="DUF11_rpt"/>
</dbReference>
<dbReference type="OrthoDB" id="904955at2"/>
<reference evidence="4" key="1">
    <citation type="submission" date="2016-10" db="EMBL/GenBank/DDBJ databases">
        <authorList>
            <person name="Varghese N."/>
            <person name="Submissions S."/>
        </authorList>
    </citation>
    <scope>NUCLEOTIDE SEQUENCE [LARGE SCALE GENOMIC DNA]</scope>
    <source>
        <strain evidence="4">DSM 19315</strain>
    </source>
</reference>
<dbReference type="Gene3D" id="2.60.40.1170">
    <property type="entry name" value="Mu homology domain, subdomain B"/>
    <property type="match status" value="1"/>
</dbReference>
<evidence type="ECO:0000313" key="4">
    <source>
        <dbReference type="Proteomes" id="UP000199642"/>
    </source>
</evidence>
<dbReference type="InterPro" id="IPR055354">
    <property type="entry name" value="DUF7507"/>
</dbReference>
<dbReference type="InterPro" id="IPR026341">
    <property type="entry name" value="T9SS_type_B"/>
</dbReference>